<dbReference type="PROSITE" id="PS51318">
    <property type="entry name" value="TAT"/>
    <property type="match status" value="1"/>
</dbReference>
<organism evidence="2 3">
    <name type="scientific">Agaribacter flavus</name>
    <dbReference type="NCBI Taxonomy" id="1902781"/>
    <lineage>
        <taxon>Bacteria</taxon>
        <taxon>Pseudomonadati</taxon>
        <taxon>Pseudomonadota</taxon>
        <taxon>Gammaproteobacteria</taxon>
        <taxon>Alteromonadales</taxon>
        <taxon>Alteromonadaceae</taxon>
        <taxon>Agaribacter</taxon>
    </lineage>
</organism>
<evidence type="ECO:0000256" key="1">
    <source>
        <dbReference type="ARBA" id="ARBA00022729"/>
    </source>
</evidence>
<comment type="caution">
    <text evidence="2">The sequence shown here is derived from an EMBL/GenBank/DDBJ whole genome shotgun (WGS) entry which is preliminary data.</text>
</comment>
<dbReference type="RefSeq" id="WP_376920113.1">
    <property type="nucleotide sequence ID" value="NZ_JBHRSW010000015.1"/>
</dbReference>
<reference evidence="3" key="1">
    <citation type="journal article" date="2019" name="Int. J. Syst. Evol. Microbiol.">
        <title>The Global Catalogue of Microorganisms (GCM) 10K type strain sequencing project: providing services to taxonomists for standard genome sequencing and annotation.</title>
        <authorList>
            <consortium name="The Broad Institute Genomics Platform"/>
            <consortium name="The Broad Institute Genome Sequencing Center for Infectious Disease"/>
            <person name="Wu L."/>
            <person name="Ma J."/>
        </authorList>
    </citation>
    <scope>NUCLEOTIDE SEQUENCE [LARGE SCALE GENOMIC DNA]</scope>
    <source>
        <strain evidence="3">KCTC 52473</strain>
    </source>
</reference>
<dbReference type="InterPro" id="IPR006311">
    <property type="entry name" value="TAT_signal"/>
</dbReference>
<keyword evidence="3" id="KW-1185">Reference proteome</keyword>
<protein>
    <submittedName>
        <fullName evidence="2">Twin-arginine translocation signal domain-containing protein</fullName>
    </submittedName>
</protein>
<name>A0ABV7FT13_9ALTE</name>
<proteinExistence type="predicted"/>
<evidence type="ECO:0000313" key="3">
    <source>
        <dbReference type="Proteomes" id="UP001595478"/>
    </source>
</evidence>
<keyword evidence="1" id="KW-0732">Signal</keyword>
<accession>A0ABV7FT13</accession>
<gene>
    <name evidence="2" type="ORF">ACFOHL_10175</name>
</gene>
<dbReference type="NCBIfam" id="TIGR01409">
    <property type="entry name" value="TAT_signal_seq"/>
    <property type="match status" value="1"/>
</dbReference>
<dbReference type="Proteomes" id="UP001595478">
    <property type="component" value="Unassembled WGS sequence"/>
</dbReference>
<dbReference type="EMBL" id="JBHRSW010000015">
    <property type="protein sequence ID" value="MFC3121987.1"/>
    <property type="molecule type" value="Genomic_DNA"/>
</dbReference>
<evidence type="ECO:0000313" key="2">
    <source>
        <dbReference type="EMBL" id="MFC3121987.1"/>
    </source>
</evidence>
<dbReference type="InterPro" id="IPR019546">
    <property type="entry name" value="TAT_signal_bac_arc"/>
</dbReference>
<sequence>MNQEKDVTDKIGSTRRTFLKRSAAGATLATIPAKSVWATGITNSIVASGHGSDFAGGVPLKLQRPWYWQNRQGSIQASLLDSSFSTVFGGQPFADNMGTALKKRGTGEDLTVRDVIVGIGSGNNNWVYRGPANVNGLLISAYLSAVYTGVPMFDVNFPVVGPNKPFQMNEVLAMKLYQMAQPNPQLMGQELAQLHDNPTTFRP</sequence>